<organism evidence="7 8">
    <name type="scientific">Pseudoprimorskyibacter insulae</name>
    <dbReference type="NCBI Taxonomy" id="1695997"/>
    <lineage>
        <taxon>Bacteria</taxon>
        <taxon>Pseudomonadati</taxon>
        <taxon>Pseudomonadota</taxon>
        <taxon>Alphaproteobacteria</taxon>
        <taxon>Rhodobacterales</taxon>
        <taxon>Paracoccaceae</taxon>
        <taxon>Pseudoprimorskyibacter</taxon>
    </lineage>
</organism>
<keyword evidence="8" id="KW-1185">Reference proteome</keyword>
<reference evidence="8" key="1">
    <citation type="submission" date="2018-03" db="EMBL/GenBank/DDBJ databases">
        <authorList>
            <person name="Rodrigo-Torres L."/>
            <person name="Arahal R. D."/>
            <person name="Lucena T."/>
        </authorList>
    </citation>
    <scope>NUCLEOTIDE SEQUENCE [LARGE SCALE GENOMIC DNA]</scope>
    <source>
        <strain evidence="8">CECT 8871</strain>
    </source>
</reference>
<dbReference type="InterPro" id="IPR023267">
    <property type="entry name" value="RCMT"/>
</dbReference>
<dbReference type="PROSITE" id="PS51686">
    <property type="entry name" value="SAM_MT_RSMB_NOP"/>
    <property type="match status" value="1"/>
</dbReference>
<evidence type="ECO:0000256" key="3">
    <source>
        <dbReference type="ARBA" id="ARBA00022691"/>
    </source>
</evidence>
<feature type="binding site" evidence="5">
    <location>
        <position position="284"/>
    </location>
    <ligand>
        <name>S-adenosyl-L-methionine</name>
        <dbReference type="ChEBI" id="CHEBI:59789"/>
    </ligand>
</feature>
<comment type="caution">
    <text evidence="5">Lacks conserved residue(s) required for the propagation of feature annotation.</text>
</comment>
<evidence type="ECO:0000259" key="6">
    <source>
        <dbReference type="PROSITE" id="PS51686"/>
    </source>
</evidence>
<evidence type="ECO:0000313" key="7">
    <source>
        <dbReference type="EMBL" id="SPF81342.1"/>
    </source>
</evidence>
<dbReference type="GO" id="GO:0008173">
    <property type="term" value="F:RNA methyltransferase activity"/>
    <property type="evidence" value="ECO:0007669"/>
    <property type="project" value="InterPro"/>
</dbReference>
<dbReference type="PANTHER" id="PTHR22807">
    <property type="entry name" value="NOP2 YEAST -RELATED NOL1/NOP2/FMU SUN DOMAIN-CONTAINING"/>
    <property type="match status" value="1"/>
</dbReference>
<dbReference type="AlphaFoldDB" id="A0A2R8AZ72"/>
<dbReference type="PRINTS" id="PR02008">
    <property type="entry name" value="RCMTFAMILY"/>
</dbReference>
<evidence type="ECO:0000313" key="8">
    <source>
        <dbReference type="Proteomes" id="UP000244904"/>
    </source>
</evidence>
<evidence type="ECO:0000256" key="5">
    <source>
        <dbReference type="PROSITE-ProRule" id="PRU01023"/>
    </source>
</evidence>
<dbReference type="Gene3D" id="3.40.50.150">
    <property type="entry name" value="Vaccinia Virus protein VP39"/>
    <property type="match status" value="1"/>
</dbReference>
<accession>A0A2R8AZ72</accession>
<dbReference type="CDD" id="cd02440">
    <property type="entry name" value="AdoMet_MTases"/>
    <property type="match status" value="1"/>
</dbReference>
<dbReference type="PANTHER" id="PTHR22807:SF53">
    <property type="entry name" value="RIBOSOMAL RNA SMALL SUBUNIT METHYLTRANSFERASE B-RELATED"/>
    <property type="match status" value="1"/>
</dbReference>
<sequence>MTPDARIAAAIEILDDMGRGKAAEPALSQWARGHRFAGSKDRAAIRDIVFDALRKRRSAAASGGGESGRALLQGWVRLDGQDPDAIFTGQGFAPAPVSESERAAWGDPSGRDMMDLPDWLADRFAASLGDEVEQVCAVQRDRAPVFLRVNALLSDMGKAQAALAAEGIETRACETAPNALEVLENARRVSGSAAYRDGLVEVQDAASQAVISALPLAHGLRVLDYCAGGGGKALAMAADLRGPVDVHDVDQRRMADIPDRAQRAGAQLIPVKAPKGPYDLILCDAPCSGAGTWRRAPEAKWALTPERLADLNRIQRQILDTCAPMVAAGGVLAYATCSVLDEENADQVTAFLADHPDFTLERQDRHLPGPDGDGLFVAVLRKA</sequence>
<dbReference type="GO" id="GO:0001510">
    <property type="term" value="P:RNA methylation"/>
    <property type="evidence" value="ECO:0007669"/>
    <property type="project" value="InterPro"/>
</dbReference>
<keyword evidence="3 5" id="KW-0949">S-adenosyl-L-methionine</keyword>
<name>A0A2R8AZ72_9RHOB</name>
<dbReference type="InterPro" id="IPR049560">
    <property type="entry name" value="MeTrfase_RsmB-F_NOP2_cat"/>
</dbReference>
<dbReference type="EC" id="2.1.1.176" evidence="7"/>
<dbReference type="Pfam" id="PF01189">
    <property type="entry name" value="Methyltr_RsmB-F"/>
    <property type="match status" value="1"/>
</dbReference>
<dbReference type="GO" id="GO:0003723">
    <property type="term" value="F:RNA binding"/>
    <property type="evidence" value="ECO:0007669"/>
    <property type="project" value="UniProtKB-UniRule"/>
</dbReference>
<dbReference type="Proteomes" id="UP000244904">
    <property type="component" value="Unassembled WGS sequence"/>
</dbReference>
<dbReference type="InterPro" id="IPR029063">
    <property type="entry name" value="SAM-dependent_MTases_sf"/>
</dbReference>
<feature type="active site" description="Nucleophile" evidence="5">
    <location>
        <position position="337"/>
    </location>
</feature>
<dbReference type="InterPro" id="IPR054728">
    <property type="entry name" value="RsmB-like_ferredoxin"/>
</dbReference>
<keyword evidence="2 5" id="KW-0808">Transferase</keyword>
<dbReference type="InterPro" id="IPR001678">
    <property type="entry name" value="MeTrfase_RsmB-F_NOP2_dom"/>
</dbReference>
<feature type="binding site" evidence="5">
    <location>
        <position position="248"/>
    </location>
    <ligand>
        <name>S-adenosyl-L-methionine</name>
        <dbReference type="ChEBI" id="CHEBI:59789"/>
    </ligand>
</feature>
<keyword evidence="4 5" id="KW-0694">RNA-binding</keyword>
<evidence type="ECO:0000256" key="1">
    <source>
        <dbReference type="ARBA" id="ARBA00022603"/>
    </source>
</evidence>
<gene>
    <name evidence="7" type="primary">rsmB_2</name>
    <name evidence="7" type="ORF">PRI8871_03165</name>
</gene>
<dbReference type="OrthoDB" id="9810297at2"/>
<keyword evidence="1 5" id="KW-0489">Methyltransferase</keyword>
<evidence type="ECO:0000256" key="4">
    <source>
        <dbReference type="ARBA" id="ARBA00022884"/>
    </source>
</evidence>
<comment type="similarity">
    <text evidence="5">Belongs to the class I-like SAM-binding methyltransferase superfamily. RsmB/NOP family.</text>
</comment>
<dbReference type="Gene3D" id="3.30.70.1170">
    <property type="entry name" value="Sun protein, domain 3"/>
    <property type="match status" value="1"/>
</dbReference>
<protein>
    <submittedName>
        <fullName evidence="7">Ribosomal RNA small subunit methyltransferase B</fullName>
        <ecNumber evidence="7">2.1.1.176</ecNumber>
    </submittedName>
</protein>
<dbReference type="RefSeq" id="WP_108887188.1">
    <property type="nucleotide sequence ID" value="NZ_OMOJ01000008.1"/>
</dbReference>
<feature type="domain" description="SAM-dependent MTase RsmB/NOP-type" evidence="6">
    <location>
        <begin position="135"/>
        <end position="383"/>
    </location>
</feature>
<dbReference type="EMBL" id="OMOJ01000008">
    <property type="protein sequence ID" value="SPF81342.1"/>
    <property type="molecule type" value="Genomic_DNA"/>
</dbReference>
<proteinExistence type="inferred from homology"/>
<evidence type="ECO:0000256" key="2">
    <source>
        <dbReference type="ARBA" id="ARBA00022679"/>
    </source>
</evidence>
<dbReference type="Pfam" id="PF22458">
    <property type="entry name" value="RsmF-B_ferredox"/>
    <property type="match status" value="1"/>
</dbReference>
<dbReference type="SUPFAM" id="SSF53335">
    <property type="entry name" value="S-adenosyl-L-methionine-dependent methyltransferases"/>
    <property type="match status" value="1"/>
</dbReference>